<reference evidence="1" key="1">
    <citation type="submission" date="2022-02" db="EMBL/GenBank/DDBJ databases">
        <title>Plant Genome Project.</title>
        <authorList>
            <person name="Zhang R.-G."/>
        </authorList>
    </citation>
    <scope>NUCLEOTIDE SEQUENCE</scope>
    <source>
        <strain evidence="1">AT1</strain>
    </source>
</reference>
<proteinExistence type="predicted"/>
<name>A0ACC0LNU0_RHOML</name>
<organism evidence="1 2">
    <name type="scientific">Rhododendron molle</name>
    <name type="common">Chinese azalea</name>
    <name type="synonym">Azalea mollis</name>
    <dbReference type="NCBI Taxonomy" id="49168"/>
    <lineage>
        <taxon>Eukaryota</taxon>
        <taxon>Viridiplantae</taxon>
        <taxon>Streptophyta</taxon>
        <taxon>Embryophyta</taxon>
        <taxon>Tracheophyta</taxon>
        <taxon>Spermatophyta</taxon>
        <taxon>Magnoliopsida</taxon>
        <taxon>eudicotyledons</taxon>
        <taxon>Gunneridae</taxon>
        <taxon>Pentapetalae</taxon>
        <taxon>asterids</taxon>
        <taxon>Ericales</taxon>
        <taxon>Ericaceae</taxon>
        <taxon>Ericoideae</taxon>
        <taxon>Rhodoreae</taxon>
        <taxon>Rhododendron</taxon>
    </lineage>
</organism>
<protein>
    <submittedName>
        <fullName evidence="1">Uncharacterized protein</fullName>
    </submittedName>
</protein>
<evidence type="ECO:0000313" key="1">
    <source>
        <dbReference type="EMBL" id="KAI8529941.1"/>
    </source>
</evidence>
<keyword evidence="2" id="KW-1185">Reference proteome</keyword>
<dbReference type="Proteomes" id="UP001062846">
    <property type="component" value="Chromosome 11"/>
</dbReference>
<comment type="caution">
    <text evidence="1">The sequence shown here is derived from an EMBL/GenBank/DDBJ whole genome shotgun (WGS) entry which is preliminary data.</text>
</comment>
<sequence>MSKRSTHVEIENDGHSEERGKRSSHGDNDSDGDCEERRNRSSNGESESDGPIKRPDLGGFAKRSVIEEKSVALGELEKMTCIPEAVKKLRLAGICTYKSNANWTLVREFFAGINAYKVDMTDRVMVSTVRGKKIKETPDLLAKFKHIRRPLPTEKQYPYLSGVERPSYQDIWMTLCHESWPSEGEPKIHLNGLKKDFVVLYHIFWWNVYPKPPRRPLDIDQAALLHAVYNGLKPDIDRMWWDNLLAAFTNNHRTASLPLGILLTRFMCAHKISILAGDK</sequence>
<accession>A0ACC0LNU0</accession>
<evidence type="ECO:0000313" key="2">
    <source>
        <dbReference type="Proteomes" id="UP001062846"/>
    </source>
</evidence>
<dbReference type="EMBL" id="CM046398">
    <property type="protein sequence ID" value="KAI8529941.1"/>
    <property type="molecule type" value="Genomic_DNA"/>
</dbReference>
<gene>
    <name evidence="1" type="ORF">RHMOL_Rhmol11G0014800</name>
</gene>